<dbReference type="GO" id="GO:0016787">
    <property type="term" value="F:hydrolase activity"/>
    <property type="evidence" value="ECO:0007669"/>
    <property type="project" value="UniProtKB-KW"/>
</dbReference>
<protein>
    <recommendedName>
        <fullName evidence="12">DDE Tnp4 domain-containing protein</fullName>
    </recommendedName>
</protein>
<evidence type="ECO:0000313" key="11">
    <source>
        <dbReference type="Proteomes" id="UP001151287"/>
    </source>
</evidence>
<dbReference type="GO" id="GO:0005634">
    <property type="term" value="C:nucleus"/>
    <property type="evidence" value="ECO:0007669"/>
    <property type="project" value="UniProtKB-SubCell"/>
</dbReference>
<dbReference type="OrthoDB" id="589786at2759"/>
<comment type="subcellular location">
    <subcellularLocation>
        <location evidence="2">Nucleus</location>
    </subcellularLocation>
</comment>
<dbReference type="Proteomes" id="UP001151287">
    <property type="component" value="Unassembled WGS sequence"/>
</dbReference>
<organism evidence="10 11">
    <name type="scientific">Rhynchospora breviuscula</name>
    <dbReference type="NCBI Taxonomy" id="2022672"/>
    <lineage>
        <taxon>Eukaryota</taxon>
        <taxon>Viridiplantae</taxon>
        <taxon>Streptophyta</taxon>
        <taxon>Embryophyta</taxon>
        <taxon>Tracheophyta</taxon>
        <taxon>Spermatophyta</taxon>
        <taxon>Magnoliopsida</taxon>
        <taxon>Liliopsida</taxon>
        <taxon>Poales</taxon>
        <taxon>Cyperaceae</taxon>
        <taxon>Cyperoideae</taxon>
        <taxon>Rhynchosporeae</taxon>
        <taxon>Rhynchospora</taxon>
    </lineage>
</organism>
<keyword evidence="7" id="KW-0539">Nucleus</keyword>
<accession>A0A9Q0CNJ6</accession>
<evidence type="ECO:0000259" key="8">
    <source>
        <dbReference type="Pfam" id="PF13359"/>
    </source>
</evidence>
<gene>
    <name evidence="10" type="ORF">LUZ63_005796</name>
</gene>
<keyword evidence="5" id="KW-0479">Metal-binding</keyword>
<evidence type="ECO:0000256" key="2">
    <source>
        <dbReference type="ARBA" id="ARBA00004123"/>
    </source>
</evidence>
<keyword evidence="11" id="KW-1185">Reference proteome</keyword>
<evidence type="ECO:0008006" key="12">
    <source>
        <dbReference type="Google" id="ProtNLM"/>
    </source>
</evidence>
<keyword evidence="4" id="KW-0540">Nuclease</keyword>
<evidence type="ECO:0000256" key="7">
    <source>
        <dbReference type="ARBA" id="ARBA00023242"/>
    </source>
</evidence>
<dbReference type="AlphaFoldDB" id="A0A9Q0CNJ6"/>
<dbReference type="InterPro" id="IPR027806">
    <property type="entry name" value="HARBI1_dom"/>
</dbReference>
<evidence type="ECO:0000256" key="3">
    <source>
        <dbReference type="ARBA" id="ARBA00006958"/>
    </source>
</evidence>
<sequence>MSSNEERALILLTMESAQWMCTVMQICMQELMEEDNNSSETAEEWIPGQLEGDPSRCFESYRMSTENFNILCDELKAKGLACKGGVIVEEQVGMFLQILGHATNIQKISEDFQHSTETVWRCFRDVLHYVRCMDYINFPSSNARVHQKVSEGTIHAPFKDALGVIDCTYVPALPKLDTDSLTRYRNRKRMLSQNVMAAVDFDGNFLTVIAGWEGEADDNRILRRAVENGVIIVPPGKYYLVDRGYANTPQFLSPYRGRPYRLAEFHAHHQNQNLYECPEDLFNHRHVQLASIVEETFGILKSRFKILQMMPRYEYKIQVKIVVACCILHNFIKHQNSLQDVSDESLFYVPVEYDIPLGDNVGVGDLRVNNVQTAGNLRDNIRDILWATR</sequence>
<dbReference type="PANTHER" id="PTHR22930">
    <property type="match status" value="1"/>
</dbReference>
<evidence type="ECO:0000256" key="6">
    <source>
        <dbReference type="ARBA" id="ARBA00022801"/>
    </source>
</evidence>
<reference evidence="10" key="1">
    <citation type="journal article" date="2022" name="Cell">
        <title>Repeat-based holocentromeres influence genome architecture and karyotype evolution.</title>
        <authorList>
            <person name="Hofstatter P.G."/>
            <person name="Thangavel G."/>
            <person name="Lux T."/>
            <person name="Neumann P."/>
            <person name="Vondrak T."/>
            <person name="Novak P."/>
            <person name="Zhang M."/>
            <person name="Costa L."/>
            <person name="Castellani M."/>
            <person name="Scott A."/>
            <person name="Toegelov H."/>
            <person name="Fuchs J."/>
            <person name="Mata-Sucre Y."/>
            <person name="Dias Y."/>
            <person name="Vanzela A.L.L."/>
            <person name="Huettel B."/>
            <person name="Almeida C.C.S."/>
            <person name="Simkova H."/>
            <person name="Souza G."/>
            <person name="Pedrosa-Harand A."/>
            <person name="Macas J."/>
            <person name="Mayer K.F.X."/>
            <person name="Houben A."/>
            <person name="Marques A."/>
        </authorList>
    </citation>
    <scope>NUCLEOTIDE SEQUENCE</scope>
    <source>
        <strain evidence="10">RhyBre1mFocal</strain>
    </source>
</reference>
<feature type="domain" description="DDE Tnp4" evidence="8">
    <location>
        <begin position="165"/>
        <end position="330"/>
    </location>
</feature>
<dbReference type="EMBL" id="JAMQYH010000002">
    <property type="protein sequence ID" value="KAJ1697284.1"/>
    <property type="molecule type" value="Genomic_DNA"/>
</dbReference>
<dbReference type="InterPro" id="IPR045249">
    <property type="entry name" value="HARBI1-like"/>
</dbReference>
<comment type="cofactor">
    <cofactor evidence="1">
        <name>a divalent metal cation</name>
        <dbReference type="ChEBI" id="CHEBI:60240"/>
    </cofactor>
</comment>
<evidence type="ECO:0000256" key="4">
    <source>
        <dbReference type="ARBA" id="ARBA00022722"/>
    </source>
</evidence>
<evidence type="ECO:0000256" key="1">
    <source>
        <dbReference type="ARBA" id="ARBA00001968"/>
    </source>
</evidence>
<comment type="similarity">
    <text evidence="3">Belongs to the HARBI1 family.</text>
</comment>
<evidence type="ECO:0000259" key="9">
    <source>
        <dbReference type="Pfam" id="PF26138"/>
    </source>
</evidence>
<dbReference type="GO" id="GO:0004518">
    <property type="term" value="F:nuclease activity"/>
    <property type="evidence" value="ECO:0007669"/>
    <property type="project" value="UniProtKB-KW"/>
</dbReference>
<evidence type="ECO:0000313" key="10">
    <source>
        <dbReference type="EMBL" id="KAJ1697284.1"/>
    </source>
</evidence>
<dbReference type="InterPro" id="IPR058353">
    <property type="entry name" value="DUF8040"/>
</dbReference>
<dbReference type="GO" id="GO:0046872">
    <property type="term" value="F:metal ion binding"/>
    <property type="evidence" value="ECO:0007669"/>
    <property type="project" value="UniProtKB-KW"/>
</dbReference>
<comment type="caution">
    <text evidence="10">The sequence shown here is derived from an EMBL/GenBank/DDBJ whole genome shotgun (WGS) entry which is preliminary data.</text>
</comment>
<keyword evidence="6" id="KW-0378">Hydrolase</keyword>
<name>A0A9Q0CNJ6_9POAL</name>
<feature type="domain" description="DUF8040" evidence="9">
    <location>
        <begin position="37"/>
        <end position="130"/>
    </location>
</feature>
<proteinExistence type="inferred from homology"/>
<dbReference type="PANTHER" id="PTHR22930:SF259">
    <property type="entry name" value="OS08G0106900 PROTEIN"/>
    <property type="match status" value="1"/>
</dbReference>
<dbReference type="Pfam" id="PF13359">
    <property type="entry name" value="DDE_Tnp_4"/>
    <property type="match status" value="1"/>
</dbReference>
<evidence type="ECO:0000256" key="5">
    <source>
        <dbReference type="ARBA" id="ARBA00022723"/>
    </source>
</evidence>
<dbReference type="Pfam" id="PF26138">
    <property type="entry name" value="DUF8040"/>
    <property type="match status" value="1"/>
</dbReference>